<dbReference type="InterPro" id="IPR028098">
    <property type="entry name" value="Glyco_trans_4-like_N"/>
</dbReference>
<accession>A0A4V6PRZ6</accession>
<name>A0A4V6PRZ6_9GAMM</name>
<organism evidence="3 4">
    <name type="scientific">Halomonas ventosae</name>
    <dbReference type="NCBI Taxonomy" id="229007"/>
    <lineage>
        <taxon>Bacteria</taxon>
        <taxon>Pseudomonadati</taxon>
        <taxon>Pseudomonadota</taxon>
        <taxon>Gammaproteobacteria</taxon>
        <taxon>Oceanospirillales</taxon>
        <taxon>Halomonadaceae</taxon>
        <taxon>Halomonas</taxon>
    </lineage>
</organism>
<dbReference type="PANTHER" id="PTHR12526">
    <property type="entry name" value="GLYCOSYLTRANSFERASE"/>
    <property type="match status" value="1"/>
</dbReference>
<dbReference type="AlphaFoldDB" id="A0A4V6PRZ6"/>
<evidence type="ECO:0000313" key="3">
    <source>
        <dbReference type="EMBL" id="TDO07729.1"/>
    </source>
</evidence>
<feature type="domain" description="Glycosyl transferase family 1" evidence="1">
    <location>
        <begin position="227"/>
        <end position="379"/>
    </location>
</feature>
<dbReference type="GO" id="GO:1901135">
    <property type="term" value="P:carbohydrate derivative metabolic process"/>
    <property type="evidence" value="ECO:0007669"/>
    <property type="project" value="UniProtKB-ARBA"/>
</dbReference>
<keyword evidence="3" id="KW-0808">Transferase</keyword>
<evidence type="ECO:0000259" key="2">
    <source>
        <dbReference type="Pfam" id="PF13439"/>
    </source>
</evidence>
<evidence type="ECO:0000259" key="1">
    <source>
        <dbReference type="Pfam" id="PF00534"/>
    </source>
</evidence>
<feature type="domain" description="Glycosyltransferase subfamily 4-like N-terminal" evidence="2">
    <location>
        <begin position="36"/>
        <end position="204"/>
    </location>
</feature>
<dbReference type="EMBL" id="SNWH01000008">
    <property type="protein sequence ID" value="TDO07729.1"/>
    <property type="molecule type" value="Genomic_DNA"/>
</dbReference>
<reference evidence="3 4" key="1">
    <citation type="submission" date="2019-03" db="EMBL/GenBank/DDBJ databases">
        <title>Freshwater and sediment microbial communities from various areas in North America, analyzing microbe dynamics in response to fracking.</title>
        <authorList>
            <person name="Lamendella R."/>
        </authorList>
    </citation>
    <scope>NUCLEOTIDE SEQUENCE [LARGE SCALE GENOMIC DNA]</scope>
    <source>
        <strain evidence="3 4">1_TX</strain>
    </source>
</reference>
<dbReference type="Pfam" id="PF13439">
    <property type="entry name" value="Glyco_transf_4"/>
    <property type="match status" value="1"/>
</dbReference>
<proteinExistence type="predicted"/>
<dbReference type="RefSeq" id="WP_133483207.1">
    <property type="nucleotide sequence ID" value="NZ_SNWH01000008.1"/>
</dbReference>
<dbReference type="InterPro" id="IPR001296">
    <property type="entry name" value="Glyco_trans_1"/>
</dbReference>
<evidence type="ECO:0000313" key="4">
    <source>
        <dbReference type="Proteomes" id="UP000295150"/>
    </source>
</evidence>
<gene>
    <name evidence="3" type="ORF">DFO68_10894</name>
</gene>
<keyword evidence="4" id="KW-1185">Reference proteome</keyword>
<dbReference type="OrthoDB" id="9792269at2"/>
<sequence length="400" mass="43482">MSDMNSSAMERSGSGSPSQGKHIALLVGALPLGSRERMIVSVAQALLDQGHRVDFIMPGKSAAWREAVPAGARLLELGSRWLDNSFVRINNKRRLLLVVPLLAAYLRRQCPDVLFTMSIPPNLTGLAAARLAGSDVPVIVRQSNVVSMPDQADYQQVRTRWRDRLIPRLYPRAAAVIAVSHGVADNVAKLMPIPKQRIHVVYNQIVTPDMAERATQPVPCAWLNLREKPVILAVGRLVPKKDYPTLLRAFARLRKHLDARLVILGEGPRRGEIEQLVSELELTRVVALPGRVDNPFAYMARASLLVLSSISEGMPSVLIEALACGCPVVSTDCPAGPAEILEQGRYGALVPVGDIQALASEMQATLESPPDPALLKQRANTFAVGGAVDSYIEVLLAHVR</sequence>
<dbReference type="CDD" id="cd03811">
    <property type="entry name" value="GT4_GT28_WabH-like"/>
    <property type="match status" value="1"/>
</dbReference>
<dbReference type="Proteomes" id="UP000295150">
    <property type="component" value="Unassembled WGS sequence"/>
</dbReference>
<dbReference type="Gene3D" id="3.40.50.2000">
    <property type="entry name" value="Glycogen Phosphorylase B"/>
    <property type="match status" value="2"/>
</dbReference>
<dbReference type="SUPFAM" id="SSF53756">
    <property type="entry name" value="UDP-Glycosyltransferase/glycogen phosphorylase"/>
    <property type="match status" value="1"/>
</dbReference>
<protein>
    <submittedName>
        <fullName evidence="3">Glycosyltransferase involved in cell wall biosynthesis</fullName>
    </submittedName>
</protein>
<comment type="caution">
    <text evidence="3">The sequence shown here is derived from an EMBL/GenBank/DDBJ whole genome shotgun (WGS) entry which is preliminary data.</text>
</comment>
<dbReference type="GO" id="GO:0016757">
    <property type="term" value="F:glycosyltransferase activity"/>
    <property type="evidence" value="ECO:0007669"/>
    <property type="project" value="InterPro"/>
</dbReference>
<dbReference type="Pfam" id="PF00534">
    <property type="entry name" value="Glycos_transf_1"/>
    <property type="match status" value="1"/>
</dbReference>